<reference evidence="2" key="1">
    <citation type="submission" date="2017-09" db="EMBL/GenBank/DDBJ databases">
        <authorList>
            <person name="Feng G."/>
            <person name="Zhu H."/>
        </authorList>
    </citation>
    <scope>NUCLEOTIDE SEQUENCE [LARGE SCALE GENOMIC DNA]</scope>
    <source>
        <strain evidence="2">1PNM-20</strain>
    </source>
</reference>
<dbReference type="Proteomes" id="UP000218151">
    <property type="component" value="Unassembled WGS sequence"/>
</dbReference>
<proteinExistence type="predicted"/>
<name>A0A2A2SCT0_9SPHN</name>
<dbReference type="EMBL" id="NSLI01000004">
    <property type="protein sequence ID" value="PAX07000.1"/>
    <property type="molecule type" value="Genomic_DNA"/>
</dbReference>
<accession>A0A2A2SCT0</accession>
<evidence type="ECO:0008006" key="3">
    <source>
        <dbReference type="Google" id="ProtNLM"/>
    </source>
</evidence>
<evidence type="ECO:0000313" key="2">
    <source>
        <dbReference type="Proteomes" id="UP000218151"/>
    </source>
</evidence>
<gene>
    <name evidence="1" type="ORF">CKY28_13120</name>
</gene>
<dbReference type="Gene3D" id="1.10.10.60">
    <property type="entry name" value="Homeodomain-like"/>
    <property type="match status" value="1"/>
</dbReference>
<keyword evidence="2" id="KW-1185">Reference proteome</keyword>
<sequence>MNQENSKPAVDAPKPRRRPVRWTRKMKDDFLDHLAATCNVRGAAREVGVHPRSVYNLRRKDPAFTRAWGEALLLGYEVLETRLVGCALAGAREDGAPCVPDADRPEMDEPVEPLDRALALHLLKSHRGHLLGRRAVGGPKPRRATPEETDAAILRKLAAMDRRRQARDEAEA</sequence>
<protein>
    <recommendedName>
        <fullName evidence="3">Terminase</fullName>
    </recommendedName>
</protein>
<evidence type="ECO:0000313" key="1">
    <source>
        <dbReference type="EMBL" id="PAX07000.1"/>
    </source>
</evidence>
<dbReference type="AlphaFoldDB" id="A0A2A2SCT0"/>
<dbReference type="RefSeq" id="WP_095998824.1">
    <property type="nucleotide sequence ID" value="NZ_NSLI01000004.1"/>
</dbReference>
<organism evidence="1 2">
    <name type="scientific">Sphingomonas lenta</name>
    <dbReference type="NCBI Taxonomy" id="1141887"/>
    <lineage>
        <taxon>Bacteria</taxon>
        <taxon>Pseudomonadati</taxon>
        <taxon>Pseudomonadota</taxon>
        <taxon>Alphaproteobacteria</taxon>
        <taxon>Sphingomonadales</taxon>
        <taxon>Sphingomonadaceae</taxon>
        <taxon>Sphingomonas</taxon>
    </lineage>
</organism>
<dbReference type="OrthoDB" id="8480631at2"/>
<comment type="caution">
    <text evidence="1">The sequence shown here is derived from an EMBL/GenBank/DDBJ whole genome shotgun (WGS) entry which is preliminary data.</text>
</comment>